<keyword evidence="1" id="KW-0378">Hydrolase</keyword>
<comment type="caution">
    <text evidence="3">The sequence shown here is derived from an EMBL/GenBank/DDBJ whole genome shotgun (WGS) entry which is preliminary data.</text>
</comment>
<accession>A0ABS7VPN9</accession>
<dbReference type="Pfam" id="PF00857">
    <property type="entry name" value="Isochorismatase"/>
    <property type="match status" value="1"/>
</dbReference>
<gene>
    <name evidence="3" type="ORF">K9B37_14685</name>
</gene>
<dbReference type="RefSeq" id="WP_224314006.1">
    <property type="nucleotide sequence ID" value="NZ_JAIRBM010000010.1"/>
</dbReference>
<evidence type="ECO:0000259" key="2">
    <source>
        <dbReference type="Pfam" id="PF00857"/>
    </source>
</evidence>
<reference evidence="3 4" key="1">
    <citation type="submission" date="2021-09" db="EMBL/GenBank/DDBJ databases">
        <title>The complete genome sequence of a new microorganism.</title>
        <authorList>
            <person name="Zi Z."/>
        </authorList>
    </citation>
    <scope>NUCLEOTIDE SEQUENCE [LARGE SCALE GENOMIC DNA]</scope>
    <source>
        <strain evidence="3 4">WGZ8</strain>
    </source>
</reference>
<dbReference type="EMBL" id="JAIRBM010000010">
    <property type="protein sequence ID" value="MBZ6077523.1"/>
    <property type="molecule type" value="Genomic_DNA"/>
</dbReference>
<organism evidence="3 4">
    <name type="scientific">Microvirga puerhi</name>
    <dbReference type="NCBI Taxonomy" id="2876078"/>
    <lineage>
        <taxon>Bacteria</taxon>
        <taxon>Pseudomonadati</taxon>
        <taxon>Pseudomonadota</taxon>
        <taxon>Alphaproteobacteria</taxon>
        <taxon>Hyphomicrobiales</taxon>
        <taxon>Methylobacteriaceae</taxon>
        <taxon>Microvirga</taxon>
    </lineage>
</organism>
<dbReference type="InterPro" id="IPR050272">
    <property type="entry name" value="Isochorismatase-like_hydrls"/>
</dbReference>
<name>A0ABS7VPN9_9HYPH</name>
<proteinExistence type="predicted"/>
<keyword evidence="4" id="KW-1185">Reference proteome</keyword>
<sequence length="192" mass="20760">MLKLDPRSTALILIDVQNGTLGQPLTPNSREMVIANSATLATRLSQAGGTLVRVHVSFSDGYRDRPQGETDVPMILPEGGLPADWSAFPAEIAALKPDIQITKRQWSAFFGTELDLQLRRRGIRTVIIGGLMTNFGVETTARDAWQLNYATLVAHDAASSIGEGLHDFAVRNTLPRVARVRSTAEIIAALAA</sequence>
<evidence type="ECO:0000256" key="1">
    <source>
        <dbReference type="ARBA" id="ARBA00022801"/>
    </source>
</evidence>
<dbReference type="CDD" id="cd00431">
    <property type="entry name" value="cysteine_hydrolases"/>
    <property type="match status" value="1"/>
</dbReference>
<dbReference type="PANTHER" id="PTHR43540:SF7">
    <property type="entry name" value="ISOCHORISMATASE FAMILY PROTEIN YECD"/>
    <property type="match status" value="1"/>
</dbReference>
<evidence type="ECO:0000313" key="4">
    <source>
        <dbReference type="Proteomes" id="UP000704176"/>
    </source>
</evidence>
<dbReference type="PANTHER" id="PTHR43540">
    <property type="entry name" value="PEROXYUREIDOACRYLATE/UREIDOACRYLATE AMIDOHYDROLASE-RELATED"/>
    <property type="match status" value="1"/>
</dbReference>
<dbReference type="InterPro" id="IPR036380">
    <property type="entry name" value="Isochorismatase-like_sf"/>
</dbReference>
<dbReference type="InterPro" id="IPR000868">
    <property type="entry name" value="Isochorismatase-like_dom"/>
</dbReference>
<dbReference type="SUPFAM" id="SSF52499">
    <property type="entry name" value="Isochorismatase-like hydrolases"/>
    <property type="match status" value="1"/>
</dbReference>
<feature type="domain" description="Isochorismatase-like" evidence="2">
    <location>
        <begin position="9"/>
        <end position="185"/>
    </location>
</feature>
<protein>
    <submittedName>
        <fullName evidence="3">Isochorismatase family protein</fullName>
    </submittedName>
</protein>
<evidence type="ECO:0000313" key="3">
    <source>
        <dbReference type="EMBL" id="MBZ6077523.1"/>
    </source>
</evidence>
<dbReference type="Proteomes" id="UP000704176">
    <property type="component" value="Unassembled WGS sequence"/>
</dbReference>
<dbReference type="Gene3D" id="3.40.50.850">
    <property type="entry name" value="Isochorismatase-like"/>
    <property type="match status" value="1"/>
</dbReference>